<gene>
    <name evidence="2" type="ORF">B0H50_1379</name>
</gene>
<proteinExistence type="predicted"/>
<keyword evidence="3" id="KW-1185">Reference proteome</keyword>
<keyword evidence="1" id="KW-0472">Membrane</keyword>
<dbReference type="EMBL" id="QGHD01000037">
    <property type="protein sequence ID" value="PWK92242.1"/>
    <property type="molecule type" value="Genomic_DNA"/>
</dbReference>
<evidence type="ECO:0000313" key="3">
    <source>
        <dbReference type="Proteomes" id="UP000245523"/>
    </source>
</evidence>
<comment type="caution">
    <text evidence="2">The sequence shown here is derived from an EMBL/GenBank/DDBJ whole genome shotgun (WGS) entry which is preliminary data.</text>
</comment>
<keyword evidence="1" id="KW-1133">Transmembrane helix</keyword>
<dbReference type="Proteomes" id="UP000245523">
    <property type="component" value="Unassembled WGS sequence"/>
</dbReference>
<feature type="transmembrane region" description="Helical" evidence="1">
    <location>
        <begin position="89"/>
        <end position="107"/>
    </location>
</feature>
<feature type="transmembrane region" description="Helical" evidence="1">
    <location>
        <begin position="64"/>
        <end position="83"/>
    </location>
</feature>
<organism evidence="2 3">
    <name type="scientific">Hallerella porci</name>
    <dbReference type="NCBI Taxonomy" id="1945871"/>
    <lineage>
        <taxon>Bacteria</taxon>
        <taxon>Pseudomonadati</taxon>
        <taxon>Fibrobacterota</taxon>
        <taxon>Fibrobacteria</taxon>
        <taxon>Fibrobacterales</taxon>
        <taxon>Fibrobacteraceae</taxon>
        <taxon>Hallerella</taxon>
    </lineage>
</organism>
<name>A0ABX5LL71_9BACT</name>
<evidence type="ECO:0000256" key="1">
    <source>
        <dbReference type="SAM" id="Phobius"/>
    </source>
</evidence>
<protein>
    <submittedName>
        <fullName evidence="2">Uncharacterized protein</fullName>
    </submittedName>
</protein>
<reference evidence="2 3" key="1">
    <citation type="submission" date="2018-05" db="EMBL/GenBank/DDBJ databases">
        <title>Animal gut microbial communities from fecal samples from Wisconsin, USA.</title>
        <authorList>
            <person name="Neumann A."/>
        </authorList>
    </citation>
    <scope>NUCLEOTIDE SEQUENCE [LARGE SCALE GENOMIC DNA]</scope>
    <source>
        <strain evidence="2 3">UWS4</strain>
    </source>
</reference>
<evidence type="ECO:0000313" key="2">
    <source>
        <dbReference type="EMBL" id="PWK92242.1"/>
    </source>
</evidence>
<sequence length="189" mass="22410">MMDLVLLIGALFWLPLILWLALFLWARFFAYPLFLKRQIRRGKTWCYVPEWWSKKTFLRFGTQFLLIFLAILAAFSSTATIFWLAPTPVYWLAFLMVAFLILAKPFTTWAMQRAYRLEINAYFLEYRNQQKFYSQSGRTLSEEDLAGHTAWAFRNAMKKAETEKRLFPYLKEMSKLELASEKEEAHASA</sequence>
<keyword evidence="1" id="KW-0812">Transmembrane</keyword>
<accession>A0ABX5LL71</accession>
<feature type="transmembrane region" description="Helical" evidence="1">
    <location>
        <begin position="12"/>
        <end position="34"/>
    </location>
</feature>